<name>A0ABW4KKI7_9BACI</name>
<feature type="domain" description="SGNH hydrolase-type esterase" evidence="2">
    <location>
        <begin position="52"/>
        <end position="243"/>
    </location>
</feature>
<evidence type="ECO:0000313" key="3">
    <source>
        <dbReference type="EMBL" id="MFD1706690.1"/>
    </source>
</evidence>
<evidence type="ECO:0000259" key="2">
    <source>
        <dbReference type="Pfam" id="PF13472"/>
    </source>
</evidence>
<dbReference type="PANTHER" id="PTHR30383">
    <property type="entry name" value="THIOESTERASE 1/PROTEASE 1/LYSOPHOSPHOLIPASE L1"/>
    <property type="match status" value="1"/>
</dbReference>
<gene>
    <name evidence="3" type="ORF">ACFSCZ_07960</name>
</gene>
<sequence>MKKFAFMAIIFLLWCSGCASQNEHLSIHETAISKKPLPPSDFVPRDYIIVSVGDSLTQGVGSDEEFGGYIPFLKEDLEKLKGVNRAEFINHGKRGNRTDHLLKRLQEPAVKADIQRADLVIMTIGGNDVMQVFKDNLLGLEINKFIAAEKDYEKKLNAIFSLIRSYNEEAGIVLVGIYNPFIKWFSDIKEMDQIVNNWNRVSAETAESYPEALFVPVDDIFKDNEERLLYTDYFHPNTRGYELIAERIYDMLSAAELL</sequence>
<comment type="caution">
    <text evidence="3">The sequence shown here is derived from an EMBL/GenBank/DDBJ whole genome shotgun (WGS) entry which is preliminary data.</text>
</comment>
<feature type="signal peptide" evidence="1">
    <location>
        <begin position="1"/>
        <end position="21"/>
    </location>
</feature>
<dbReference type="Proteomes" id="UP001597301">
    <property type="component" value="Unassembled WGS sequence"/>
</dbReference>
<dbReference type="RefSeq" id="WP_380773329.1">
    <property type="nucleotide sequence ID" value="NZ_JBHUEO010000017.1"/>
</dbReference>
<feature type="chain" id="PRO_5047305449" evidence="1">
    <location>
        <begin position="22"/>
        <end position="258"/>
    </location>
</feature>
<dbReference type="SUPFAM" id="SSF52266">
    <property type="entry name" value="SGNH hydrolase"/>
    <property type="match status" value="1"/>
</dbReference>
<dbReference type="PANTHER" id="PTHR30383:SF27">
    <property type="entry name" value="SPORE GERMINATION LIPASE LIPC"/>
    <property type="match status" value="1"/>
</dbReference>
<dbReference type="GO" id="GO:0016787">
    <property type="term" value="F:hydrolase activity"/>
    <property type="evidence" value="ECO:0007669"/>
    <property type="project" value="UniProtKB-KW"/>
</dbReference>
<protein>
    <submittedName>
        <fullName evidence="3">SGNH/GDSL hydrolase family protein</fullName>
    </submittedName>
</protein>
<dbReference type="Pfam" id="PF13472">
    <property type="entry name" value="Lipase_GDSL_2"/>
    <property type="match status" value="1"/>
</dbReference>
<dbReference type="CDD" id="cd04506">
    <property type="entry name" value="SGNH_hydrolase_YpmR_like"/>
    <property type="match status" value="1"/>
</dbReference>
<dbReference type="InterPro" id="IPR013830">
    <property type="entry name" value="SGNH_hydro"/>
</dbReference>
<keyword evidence="1" id="KW-0732">Signal</keyword>
<reference evidence="4" key="1">
    <citation type="journal article" date="2019" name="Int. J. Syst. Evol. Microbiol.">
        <title>The Global Catalogue of Microorganisms (GCM) 10K type strain sequencing project: providing services to taxonomists for standard genome sequencing and annotation.</title>
        <authorList>
            <consortium name="The Broad Institute Genomics Platform"/>
            <consortium name="The Broad Institute Genome Sequencing Center for Infectious Disease"/>
            <person name="Wu L."/>
            <person name="Ma J."/>
        </authorList>
    </citation>
    <scope>NUCLEOTIDE SEQUENCE [LARGE SCALE GENOMIC DNA]</scope>
    <source>
        <strain evidence="4">CGMCC 1.12295</strain>
    </source>
</reference>
<dbReference type="EMBL" id="JBHUEO010000017">
    <property type="protein sequence ID" value="MFD1706690.1"/>
    <property type="molecule type" value="Genomic_DNA"/>
</dbReference>
<keyword evidence="3" id="KW-0378">Hydrolase</keyword>
<dbReference type="InterPro" id="IPR036514">
    <property type="entry name" value="SGNH_hydro_sf"/>
</dbReference>
<accession>A0ABW4KKI7</accession>
<organism evidence="3 4">
    <name type="scientific">Siminovitchia sediminis</name>
    <dbReference type="NCBI Taxonomy" id="1274353"/>
    <lineage>
        <taxon>Bacteria</taxon>
        <taxon>Bacillati</taxon>
        <taxon>Bacillota</taxon>
        <taxon>Bacilli</taxon>
        <taxon>Bacillales</taxon>
        <taxon>Bacillaceae</taxon>
        <taxon>Siminovitchia</taxon>
    </lineage>
</organism>
<evidence type="ECO:0000313" key="4">
    <source>
        <dbReference type="Proteomes" id="UP001597301"/>
    </source>
</evidence>
<keyword evidence="4" id="KW-1185">Reference proteome</keyword>
<proteinExistence type="predicted"/>
<dbReference type="InterPro" id="IPR051532">
    <property type="entry name" value="Ester_Hydrolysis_Enzymes"/>
</dbReference>
<dbReference type="Gene3D" id="3.40.50.1110">
    <property type="entry name" value="SGNH hydrolase"/>
    <property type="match status" value="1"/>
</dbReference>
<evidence type="ECO:0000256" key="1">
    <source>
        <dbReference type="SAM" id="SignalP"/>
    </source>
</evidence>